<evidence type="ECO:0000256" key="1">
    <source>
        <dbReference type="ARBA" id="ARBA00004496"/>
    </source>
</evidence>
<feature type="non-terminal residue" evidence="6">
    <location>
        <position position="1"/>
    </location>
</feature>
<dbReference type="EMBL" id="PJQM01006440">
    <property type="protein sequence ID" value="RCH79675.1"/>
    <property type="molecule type" value="Genomic_DNA"/>
</dbReference>
<keyword evidence="5" id="KW-0653">Protein transport</keyword>
<evidence type="ECO:0000256" key="4">
    <source>
        <dbReference type="ARBA" id="ARBA00022737"/>
    </source>
</evidence>
<dbReference type="InterPro" id="IPR011989">
    <property type="entry name" value="ARM-like"/>
</dbReference>
<dbReference type="Proteomes" id="UP000253551">
    <property type="component" value="Unassembled WGS sequence"/>
</dbReference>
<dbReference type="InterPro" id="IPR016024">
    <property type="entry name" value="ARM-type_fold"/>
</dbReference>
<keyword evidence="4" id="KW-0677">Repeat</keyword>
<dbReference type="Gene3D" id="1.25.10.10">
    <property type="entry name" value="Leucine-rich Repeat Variant"/>
    <property type="match status" value="1"/>
</dbReference>
<dbReference type="PANTHER" id="PTHR10527">
    <property type="entry name" value="IMPORTIN BETA"/>
    <property type="match status" value="1"/>
</dbReference>
<comment type="caution">
    <text evidence="6">The sequence shown here is derived from an EMBL/GenBank/DDBJ whole genome shotgun (WGS) entry which is preliminary data.</text>
</comment>
<dbReference type="GO" id="GO:0006606">
    <property type="term" value="P:protein import into nucleus"/>
    <property type="evidence" value="ECO:0007669"/>
    <property type="project" value="InterPro"/>
</dbReference>
<gene>
    <name evidence="6" type="ORF">CU098_003173</name>
</gene>
<keyword evidence="7" id="KW-1185">Reference proteome</keyword>
<dbReference type="OrthoDB" id="951172at2759"/>
<dbReference type="GO" id="GO:0005737">
    <property type="term" value="C:cytoplasm"/>
    <property type="evidence" value="ECO:0007669"/>
    <property type="project" value="UniProtKB-SubCell"/>
</dbReference>
<dbReference type="STRING" id="4846.A0A367IPT5"/>
<evidence type="ECO:0000256" key="3">
    <source>
        <dbReference type="ARBA" id="ARBA00022490"/>
    </source>
</evidence>
<sequence>DPVSEVLRSTFALIGDIANASFDSLVPFLHELVLELIHVLHYRDCTMSVSVYNNALWALGTIAMRWGQDAEPYIPGLVQVFVPFLTRPQAPASNHENAMVALGRLGLASPHYVASCLRLFVKPWLEKSLSVRDGDEKDSAFRGLCAMIRLNAQDAHDELYLLLVAISTLQTPSTALKKDLCDILHMFRNKDIWEKTFSQLSVEAQSTISQSLAI</sequence>
<proteinExistence type="predicted"/>
<organism evidence="6 7">
    <name type="scientific">Rhizopus stolonifer</name>
    <name type="common">Rhizopus nigricans</name>
    <dbReference type="NCBI Taxonomy" id="4846"/>
    <lineage>
        <taxon>Eukaryota</taxon>
        <taxon>Fungi</taxon>
        <taxon>Fungi incertae sedis</taxon>
        <taxon>Mucoromycota</taxon>
        <taxon>Mucoromycotina</taxon>
        <taxon>Mucoromycetes</taxon>
        <taxon>Mucorales</taxon>
        <taxon>Mucorineae</taxon>
        <taxon>Rhizopodaceae</taxon>
        <taxon>Rhizopus</taxon>
    </lineage>
</organism>
<comment type="subcellular location">
    <subcellularLocation>
        <location evidence="1">Cytoplasm</location>
    </subcellularLocation>
</comment>
<keyword evidence="3" id="KW-0963">Cytoplasm</keyword>
<evidence type="ECO:0000313" key="7">
    <source>
        <dbReference type="Proteomes" id="UP000253551"/>
    </source>
</evidence>
<accession>A0A367IPT5</accession>
<dbReference type="SUPFAM" id="SSF48371">
    <property type="entry name" value="ARM repeat"/>
    <property type="match status" value="1"/>
</dbReference>
<evidence type="ECO:0000256" key="5">
    <source>
        <dbReference type="ARBA" id="ARBA00022927"/>
    </source>
</evidence>
<dbReference type="InterPro" id="IPR040122">
    <property type="entry name" value="Importin_beta"/>
</dbReference>
<keyword evidence="2" id="KW-0813">Transport</keyword>
<reference evidence="6 7" key="1">
    <citation type="journal article" date="2018" name="G3 (Bethesda)">
        <title>Phylogenetic and Phylogenomic Definition of Rhizopus Species.</title>
        <authorList>
            <person name="Gryganskyi A.P."/>
            <person name="Golan J."/>
            <person name="Dolatabadi S."/>
            <person name="Mondo S."/>
            <person name="Robb S."/>
            <person name="Idnurm A."/>
            <person name="Muszewska A."/>
            <person name="Steczkiewicz K."/>
            <person name="Masonjones S."/>
            <person name="Liao H.L."/>
            <person name="Gajdeczka M.T."/>
            <person name="Anike F."/>
            <person name="Vuek A."/>
            <person name="Anishchenko I.M."/>
            <person name="Voigt K."/>
            <person name="de Hoog G.S."/>
            <person name="Smith M.E."/>
            <person name="Heitman J."/>
            <person name="Vilgalys R."/>
            <person name="Stajich J.E."/>
        </authorList>
    </citation>
    <scope>NUCLEOTIDE SEQUENCE [LARGE SCALE GENOMIC DNA]</scope>
    <source>
        <strain evidence="6 7">LSU 92-RS-03</strain>
    </source>
</reference>
<evidence type="ECO:0000313" key="6">
    <source>
        <dbReference type="EMBL" id="RCH79675.1"/>
    </source>
</evidence>
<protein>
    <recommendedName>
        <fullName evidence="8">Transportin-1</fullName>
    </recommendedName>
</protein>
<evidence type="ECO:0000256" key="2">
    <source>
        <dbReference type="ARBA" id="ARBA00022448"/>
    </source>
</evidence>
<name>A0A367IPT5_RHIST</name>
<dbReference type="AlphaFoldDB" id="A0A367IPT5"/>
<evidence type="ECO:0008006" key="8">
    <source>
        <dbReference type="Google" id="ProtNLM"/>
    </source>
</evidence>